<feature type="non-terminal residue" evidence="1">
    <location>
        <position position="52"/>
    </location>
</feature>
<dbReference type="Proteomes" id="UP000027120">
    <property type="component" value="Unassembled WGS sequence"/>
</dbReference>
<organism evidence="1 2">
    <name type="scientific">Citrus sinensis</name>
    <name type="common">Sweet orange</name>
    <name type="synonym">Citrus aurantium var. sinensis</name>
    <dbReference type="NCBI Taxonomy" id="2711"/>
    <lineage>
        <taxon>Eukaryota</taxon>
        <taxon>Viridiplantae</taxon>
        <taxon>Streptophyta</taxon>
        <taxon>Embryophyta</taxon>
        <taxon>Tracheophyta</taxon>
        <taxon>Spermatophyta</taxon>
        <taxon>Magnoliopsida</taxon>
        <taxon>eudicotyledons</taxon>
        <taxon>Gunneridae</taxon>
        <taxon>Pentapetalae</taxon>
        <taxon>rosids</taxon>
        <taxon>malvids</taxon>
        <taxon>Sapindales</taxon>
        <taxon>Rutaceae</taxon>
        <taxon>Aurantioideae</taxon>
        <taxon>Citrus</taxon>
    </lineage>
</organism>
<dbReference type="AlphaFoldDB" id="A0A067DHR5"/>
<sequence length="52" mass="5907">MRPLELVPLNADSPWVYYSLRNLKIPKTKFISQPSSTSLVTENPFSLDVEAI</sequence>
<keyword evidence="2" id="KW-1185">Reference proteome</keyword>
<dbReference type="EMBL" id="KK785466">
    <property type="protein sequence ID" value="KDO42534.1"/>
    <property type="molecule type" value="Genomic_DNA"/>
</dbReference>
<evidence type="ECO:0000313" key="2">
    <source>
        <dbReference type="Proteomes" id="UP000027120"/>
    </source>
</evidence>
<accession>A0A067DHR5</accession>
<protein>
    <submittedName>
        <fullName evidence="1">Uncharacterized protein</fullName>
    </submittedName>
</protein>
<name>A0A067DHR5_CITSI</name>
<proteinExistence type="predicted"/>
<gene>
    <name evidence="1" type="ORF">CISIN_1g0418262mg</name>
</gene>
<reference evidence="1 2" key="1">
    <citation type="submission" date="2014-04" db="EMBL/GenBank/DDBJ databases">
        <authorList>
            <consortium name="International Citrus Genome Consortium"/>
            <person name="Gmitter F."/>
            <person name="Chen C."/>
            <person name="Farmerie W."/>
            <person name="Harkins T."/>
            <person name="Desany B."/>
            <person name="Mohiuddin M."/>
            <person name="Kodira C."/>
            <person name="Borodovsky M."/>
            <person name="Lomsadze A."/>
            <person name="Burns P."/>
            <person name="Jenkins J."/>
            <person name="Prochnik S."/>
            <person name="Shu S."/>
            <person name="Chapman J."/>
            <person name="Pitluck S."/>
            <person name="Schmutz J."/>
            <person name="Rokhsar D."/>
        </authorList>
    </citation>
    <scope>NUCLEOTIDE SEQUENCE</scope>
</reference>
<evidence type="ECO:0000313" key="1">
    <source>
        <dbReference type="EMBL" id="KDO42534.1"/>
    </source>
</evidence>